<dbReference type="RefSeq" id="WP_179845467.1">
    <property type="nucleotide sequence ID" value="NZ_JACCBA010000001.1"/>
</dbReference>
<accession>A0A7Y9JHC0</accession>
<comment type="caution">
    <text evidence="1">The sequence shown here is derived from an EMBL/GenBank/DDBJ whole genome shotgun (WGS) entry which is preliminary data.</text>
</comment>
<reference evidence="1 2" key="1">
    <citation type="submission" date="2020-07" db="EMBL/GenBank/DDBJ databases">
        <title>Sequencing the genomes of 1000 actinobacteria strains.</title>
        <authorList>
            <person name="Klenk H.-P."/>
        </authorList>
    </citation>
    <scope>NUCLEOTIDE SEQUENCE [LARGE SCALE GENOMIC DNA]</scope>
    <source>
        <strain evidence="1 2">DSM 40398</strain>
    </source>
</reference>
<evidence type="ECO:0000313" key="1">
    <source>
        <dbReference type="EMBL" id="NYD48576.1"/>
    </source>
</evidence>
<dbReference type="Proteomes" id="UP000529783">
    <property type="component" value="Unassembled WGS sequence"/>
</dbReference>
<evidence type="ECO:0000313" key="2">
    <source>
        <dbReference type="Proteomes" id="UP000529783"/>
    </source>
</evidence>
<proteinExistence type="predicted"/>
<sequence length="72" mass="8246">MVKLDNYEWQSEFALTHRAEGLVNGLLLLLKARELDVPADVRGRVEGCTDSEQLERWIRRAVTADSVEDIFT</sequence>
<organism evidence="1 2">
    <name type="scientific">Actinomadura luteofluorescens</name>
    <dbReference type="NCBI Taxonomy" id="46163"/>
    <lineage>
        <taxon>Bacteria</taxon>
        <taxon>Bacillati</taxon>
        <taxon>Actinomycetota</taxon>
        <taxon>Actinomycetes</taxon>
        <taxon>Streptosporangiales</taxon>
        <taxon>Thermomonosporaceae</taxon>
        <taxon>Actinomadura</taxon>
    </lineage>
</organism>
<keyword evidence="2" id="KW-1185">Reference proteome</keyword>
<gene>
    <name evidence="1" type="ORF">BJY14_004559</name>
</gene>
<name>A0A7Y9JHC0_9ACTN</name>
<protein>
    <submittedName>
        <fullName evidence="1">Uncharacterized protein</fullName>
    </submittedName>
</protein>
<dbReference type="AlphaFoldDB" id="A0A7Y9JHC0"/>
<dbReference type="EMBL" id="JACCBA010000001">
    <property type="protein sequence ID" value="NYD48576.1"/>
    <property type="molecule type" value="Genomic_DNA"/>
</dbReference>